<dbReference type="GO" id="GO:0022857">
    <property type="term" value="F:transmembrane transporter activity"/>
    <property type="evidence" value="ECO:0007669"/>
    <property type="project" value="InterPro"/>
</dbReference>
<feature type="transmembrane region" description="Helical" evidence="6">
    <location>
        <begin position="74"/>
        <end position="94"/>
    </location>
</feature>
<feature type="transmembrane region" description="Helical" evidence="6">
    <location>
        <begin position="314"/>
        <end position="334"/>
    </location>
</feature>
<feature type="transmembrane region" description="Helical" evidence="6">
    <location>
        <begin position="42"/>
        <end position="62"/>
    </location>
</feature>
<evidence type="ECO:0000256" key="4">
    <source>
        <dbReference type="ARBA" id="ARBA00022989"/>
    </source>
</evidence>
<dbReference type="AlphaFoldDB" id="A0A517QIH2"/>
<dbReference type="EMBL" id="CP036267">
    <property type="protein sequence ID" value="QDT31436.1"/>
    <property type="molecule type" value="Genomic_DNA"/>
</dbReference>
<dbReference type="InterPro" id="IPR020846">
    <property type="entry name" value="MFS_dom"/>
</dbReference>
<keyword evidence="2" id="KW-0813">Transport</keyword>
<protein>
    <submittedName>
        <fullName evidence="8">Tetracycline resistance protein, class B</fullName>
    </submittedName>
</protein>
<feature type="transmembrane region" description="Helical" evidence="6">
    <location>
        <begin position="7"/>
        <end position="30"/>
    </location>
</feature>
<feature type="transmembrane region" description="Helical" evidence="6">
    <location>
        <begin position="143"/>
        <end position="166"/>
    </location>
</feature>
<keyword evidence="4 6" id="KW-1133">Transmembrane helix</keyword>
<feature type="transmembrane region" description="Helical" evidence="6">
    <location>
        <begin position="230"/>
        <end position="250"/>
    </location>
</feature>
<name>A0A517QIH2_9PLAN</name>
<evidence type="ECO:0000256" key="6">
    <source>
        <dbReference type="SAM" id="Phobius"/>
    </source>
</evidence>
<keyword evidence="9" id="KW-1185">Reference proteome</keyword>
<evidence type="ECO:0000256" key="1">
    <source>
        <dbReference type="ARBA" id="ARBA00004141"/>
    </source>
</evidence>
<dbReference type="Pfam" id="PF07690">
    <property type="entry name" value="MFS_1"/>
    <property type="match status" value="2"/>
</dbReference>
<dbReference type="OrthoDB" id="9793283at2"/>
<feature type="transmembrane region" description="Helical" evidence="6">
    <location>
        <begin position="271"/>
        <end position="294"/>
    </location>
</feature>
<dbReference type="SUPFAM" id="SSF103473">
    <property type="entry name" value="MFS general substrate transporter"/>
    <property type="match status" value="1"/>
</dbReference>
<evidence type="ECO:0000313" key="9">
    <source>
        <dbReference type="Proteomes" id="UP000315724"/>
    </source>
</evidence>
<evidence type="ECO:0000313" key="8">
    <source>
        <dbReference type="EMBL" id="QDT31436.1"/>
    </source>
</evidence>
<feature type="domain" description="Major facilitator superfamily (MFS) profile" evidence="7">
    <location>
        <begin position="8"/>
        <end position="460"/>
    </location>
</feature>
<dbReference type="PANTHER" id="PTHR23504">
    <property type="entry name" value="MAJOR FACILITATOR SUPERFAMILY DOMAIN-CONTAINING PROTEIN 10"/>
    <property type="match status" value="1"/>
</dbReference>
<organism evidence="8 9">
    <name type="scientific">Thalassoglobus polymorphus</name>
    <dbReference type="NCBI Taxonomy" id="2527994"/>
    <lineage>
        <taxon>Bacteria</taxon>
        <taxon>Pseudomonadati</taxon>
        <taxon>Planctomycetota</taxon>
        <taxon>Planctomycetia</taxon>
        <taxon>Planctomycetales</taxon>
        <taxon>Planctomycetaceae</taxon>
        <taxon>Thalassoglobus</taxon>
    </lineage>
</organism>
<dbReference type="KEGG" id="tpol:Mal48_06690"/>
<feature type="transmembrane region" description="Helical" evidence="6">
    <location>
        <begin position="407"/>
        <end position="429"/>
    </location>
</feature>
<dbReference type="PROSITE" id="PS50850">
    <property type="entry name" value="MFS"/>
    <property type="match status" value="1"/>
</dbReference>
<dbReference type="InterPro" id="IPR011701">
    <property type="entry name" value="MFS"/>
</dbReference>
<gene>
    <name evidence="8" type="primary">tetA</name>
    <name evidence="8" type="ORF">Mal48_06690</name>
</gene>
<evidence type="ECO:0000259" key="7">
    <source>
        <dbReference type="PROSITE" id="PS50850"/>
    </source>
</evidence>
<dbReference type="Gene3D" id="1.20.1250.20">
    <property type="entry name" value="MFS general substrate transporter like domains"/>
    <property type="match status" value="1"/>
</dbReference>
<feature type="transmembrane region" description="Helical" evidence="6">
    <location>
        <begin position="346"/>
        <end position="367"/>
    </location>
</feature>
<feature type="transmembrane region" description="Helical" evidence="6">
    <location>
        <begin position="435"/>
        <end position="455"/>
    </location>
</feature>
<dbReference type="InterPro" id="IPR036259">
    <property type="entry name" value="MFS_trans_sf"/>
</dbReference>
<dbReference type="PANTHER" id="PTHR23504:SF15">
    <property type="entry name" value="MAJOR FACILITATOR SUPERFAMILY (MFS) PROFILE DOMAIN-CONTAINING PROTEIN"/>
    <property type="match status" value="1"/>
</dbReference>
<evidence type="ECO:0000256" key="2">
    <source>
        <dbReference type="ARBA" id="ARBA00022448"/>
    </source>
</evidence>
<dbReference type="InterPro" id="IPR001958">
    <property type="entry name" value="Tet-R_TetA/multi-R_MdtG-like"/>
</dbReference>
<sequence>MSKTRKAGLFLVFVTVFIDLLGFGIVMPLLPRYGRHFQASGLQLGLLMASFSAMQFIFAPIWGRISDRIGRRPVLIIGLVGSTISYALFGYATSLGSEGTLLGMSALTWLFITRIGAGIGGATIATAQAYIADVTGPEDRAKGMALIGAAFGIGFTFGPLIGAGFVSADPVVNLSNDQFAVLQRYEEGGSIDDVVVEIKEIAPLTGDDEALLRSVMSDPDVEVNPTPSAAPGYVAAVLSAIALIFAIFILPESLTPESKSVARNWLNVGQFTRLMSSKTIAIILIGIFISTFAFAQFESALSLLTRRMGMAPRYNFYVFAYIGFVLTLSQGVLVRRLVPKLGEYKMAVSGAVLMTIGLALIGLSGSWDSTAALYWVLPLSVIGFSFVTPSLQSLLSRLASDDQQGEVLGVGQSLSSLARILGPMVGLTLEETYPFGPYWTGAGVMLVSGLLFLMLRTAVSGETKPEVEQQAS</sequence>
<keyword evidence="3 6" id="KW-0812">Transmembrane</keyword>
<dbReference type="GO" id="GO:0016020">
    <property type="term" value="C:membrane"/>
    <property type="evidence" value="ECO:0007669"/>
    <property type="project" value="UniProtKB-SubCell"/>
</dbReference>
<evidence type="ECO:0000256" key="3">
    <source>
        <dbReference type="ARBA" id="ARBA00022692"/>
    </source>
</evidence>
<keyword evidence="5 6" id="KW-0472">Membrane</keyword>
<dbReference type="RefSeq" id="WP_145195985.1">
    <property type="nucleotide sequence ID" value="NZ_CP036267.1"/>
</dbReference>
<evidence type="ECO:0000256" key="5">
    <source>
        <dbReference type="ARBA" id="ARBA00023136"/>
    </source>
</evidence>
<reference evidence="8 9" key="1">
    <citation type="submission" date="2019-02" db="EMBL/GenBank/DDBJ databases">
        <title>Deep-cultivation of Planctomycetes and their phenomic and genomic characterization uncovers novel biology.</title>
        <authorList>
            <person name="Wiegand S."/>
            <person name="Jogler M."/>
            <person name="Boedeker C."/>
            <person name="Pinto D."/>
            <person name="Vollmers J."/>
            <person name="Rivas-Marin E."/>
            <person name="Kohn T."/>
            <person name="Peeters S.H."/>
            <person name="Heuer A."/>
            <person name="Rast P."/>
            <person name="Oberbeckmann S."/>
            <person name="Bunk B."/>
            <person name="Jeske O."/>
            <person name="Meyerdierks A."/>
            <person name="Storesund J.E."/>
            <person name="Kallscheuer N."/>
            <person name="Luecker S."/>
            <person name="Lage O.M."/>
            <person name="Pohl T."/>
            <person name="Merkel B.J."/>
            <person name="Hornburger P."/>
            <person name="Mueller R.-W."/>
            <person name="Bruemmer F."/>
            <person name="Labrenz M."/>
            <person name="Spormann A.M."/>
            <person name="Op den Camp H."/>
            <person name="Overmann J."/>
            <person name="Amann R."/>
            <person name="Jetten M.S.M."/>
            <person name="Mascher T."/>
            <person name="Medema M.H."/>
            <person name="Devos D.P."/>
            <person name="Kaster A.-K."/>
            <person name="Ovreas L."/>
            <person name="Rohde M."/>
            <person name="Galperin M.Y."/>
            <person name="Jogler C."/>
        </authorList>
    </citation>
    <scope>NUCLEOTIDE SEQUENCE [LARGE SCALE GENOMIC DNA]</scope>
    <source>
        <strain evidence="8 9">Mal48</strain>
    </source>
</reference>
<proteinExistence type="predicted"/>
<dbReference type="PRINTS" id="PR01035">
    <property type="entry name" value="TCRTETA"/>
</dbReference>
<feature type="transmembrane region" description="Helical" evidence="6">
    <location>
        <begin position="373"/>
        <end position="395"/>
    </location>
</feature>
<accession>A0A517QIH2</accession>
<dbReference type="Proteomes" id="UP000315724">
    <property type="component" value="Chromosome"/>
</dbReference>
<feature type="transmembrane region" description="Helical" evidence="6">
    <location>
        <begin position="106"/>
        <end position="131"/>
    </location>
</feature>
<dbReference type="CDD" id="cd17330">
    <property type="entry name" value="MFS_SLC46_TetA_like"/>
    <property type="match status" value="1"/>
</dbReference>
<comment type="subcellular location">
    <subcellularLocation>
        <location evidence="1">Membrane</location>
        <topology evidence="1">Multi-pass membrane protein</topology>
    </subcellularLocation>
</comment>